<accession>A0A1L3F118</accession>
<dbReference type="Gene3D" id="2.60.120.600">
    <property type="entry name" value="Domain of unknown function DUF1214, C-terminal domain"/>
    <property type="match status" value="1"/>
</dbReference>
<dbReference type="InterPro" id="IPR010679">
    <property type="entry name" value="DUF1254"/>
</dbReference>
<evidence type="ECO:0000313" key="4">
    <source>
        <dbReference type="EMBL" id="APG06973.1"/>
    </source>
</evidence>
<feature type="chain" id="PRO_5012273002" evidence="1">
    <location>
        <begin position="24"/>
        <end position="339"/>
    </location>
</feature>
<feature type="signal peptide" evidence="1">
    <location>
        <begin position="1"/>
        <end position="23"/>
    </location>
</feature>
<protein>
    <submittedName>
        <fullName evidence="4">Carboxylesterase</fullName>
    </submittedName>
</protein>
<dbReference type="InterPro" id="IPR010621">
    <property type="entry name" value="DUF1214"/>
</dbReference>
<dbReference type="PANTHER" id="PTHR36509:SF2">
    <property type="entry name" value="BLL3101 PROTEIN"/>
    <property type="match status" value="1"/>
</dbReference>
<dbReference type="EMBL" id="CP017637">
    <property type="protein sequence ID" value="APG06973.1"/>
    <property type="molecule type" value="Genomic_DNA"/>
</dbReference>
<dbReference type="RefSeq" id="WP_081369096.1">
    <property type="nucleotide sequence ID" value="NZ_CP017637.1"/>
</dbReference>
<dbReference type="Pfam" id="PF06742">
    <property type="entry name" value="DUF1214"/>
    <property type="match status" value="1"/>
</dbReference>
<organism evidence="4 5">
    <name type="scientific">Bradyrhizobium japonicum</name>
    <dbReference type="NCBI Taxonomy" id="375"/>
    <lineage>
        <taxon>Bacteria</taxon>
        <taxon>Pseudomonadati</taxon>
        <taxon>Pseudomonadota</taxon>
        <taxon>Alphaproteobacteria</taxon>
        <taxon>Hyphomicrobiales</taxon>
        <taxon>Nitrobacteraceae</taxon>
        <taxon>Bradyrhizobium</taxon>
    </lineage>
</organism>
<name>A0A1L3F118_BRAJP</name>
<feature type="domain" description="DUF1214" evidence="2">
    <location>
        <begin position="240"/>
        <end position="322"/>
    </location>
</feature>
<proteinExistence type="predicted"/>
<dbReference type="AlphaFoldDB" id="A0A1L3F118"/>
<gene>
    <name evidence="4" type="ORF">BKD09_01405</name>
</gene>
<sequence length="339" mass="37026">MKKAFFAIVVLAFTQAVSSAAPAGGPVLVTPDNFNRAETDLNFAGGGGSQVGRFLHHREPISIDFPIVRPNRDTLYSLSVFDLDAGPVTVTLPNAGQRFMSMQVIDEDHYTSEVVYGAGTYTFNREKIGTRYVSLGVRILVNPGDPEDIKQAHALQDAITVAQPGGPGRFEVPNWDQASQKKVHNALLALADTLPDTKRTFGPRDQVDPVRHLIGTAFAFGGNPEKDALYLNVTPIKNDGTTVHRLIVGEVPVDAFWSISVYNAEGHFQKNSFDAYALNNITAKKEADGTVPVQFGGCDGKIPNCLPIMSGWNYIVRLYRPRAQILDGTWKFPEAEPVN</sequence>
<evidence type="ECO:0000259" key="3">
    <source>
        <dbReference type="Pfam" id="PF06863"/>
    </source>
</evidence>
<evidence type="ECO:0000313" key="5">
    <source>
        <dbReference type="Proteomes" id="UP000181962"/>
    </source>
</evidence>
<dbReference type="OrthoDB" id="9777345at2"/>
<dbReference type="PANTHER" id="PTHR36509">
    <property type="entry name" value="BLL3101 PROTEIN"/>
    <property type="match status" value="1"/>
</dbReference>
<dbReference type="Proteomes" id="UP000181962">
    <property type="component" value="Chromosome"/>
</dbReference>
<dbReference type="InterPro" id="IPR037049">
    <property type="entry name" value="DUF1214_C_sf"/>
</dbReference>
<dbReference type="SUPFAM" id="SSF160935">
    <property type="entry name" value="VPA0735-like"/>
    <property type="match status" value="1"/>
</dbReference>
<dbReference type="InterPro" id="IPR037050">
    <property type="entry name" value="DUF1254_sf"/>
</dbReference>
<keyword evidence="1" id="KW-0732">Signal</keyword>
<reference evidence="4 5" key="1">
    <citation type="submission" date="2016-11" db="EMBL/GenBank/DDBJ databases">
        <title>Complete Genome Sequence of Bradyrhizobium sp. strain J5, an isolated from soybean nodule in Hokkaido.</title>
        <authorList>
            <person name="Kanehara K."/>
        </authorList>
    </citation>
    <scope>NUCLEOTIDE SEQUENCE [LARGE SCALE GENOMIC DNA]</scope>
    <source>
        <strain evidence="4 5">J5</strain>
    </source>
</reference>
<evidence type="ECO:0000256" key="1">
    <source>
        <dbReference type="SAM" id="SignalP"/>
    </source>
</evidence>
<feature type="domain" description="DUF1254" evidence="3">
    <location>
        <begin position="52"/>
        <end position="161"/>
    </location>
</feature>
<dbReference type="Pfam" id="PF06863">
    <property type="entry name" value="DUF1254"/>
    <property type="match status" value="1"/>
</dbReference>
<evidence type="ECO:0000259" key="2">
    <source>
        <dbReference type="Pfam" id="PF06742"/>
    </source>
</evidence>
<dbReference type="Gene3D" id="2.60.40.1610">
    <property type="entry name" value="Domain of unknown function DUF1254"/>
    <property type="match status" value="1"/>
</dbReference>